<proteinExistence type="predicted"/>
<keyword evidence="2" id="KW-1185">Reference proteome</keyword>
<dbReference type="EMBL" id="JAXLQG010000021">
    <property type="protein sequence ID" value="KAK5529755.1"/>
    <property type="molecule type" value="Genomic_DNA"/>
</dbReference>
<organism evidence="1 2">
    <name type="scientific">Vermiconidia calcicola</name>
    <dbReference type="NCBI Taxonomy" id="1690605"/>
    <lineage>
        <taxon>Eukaryota</taxon>
        <taxon>Fungi</taxon>
        <taxon>Dikarya</taxon>
        <taxon>Ascomycota</taxon>
        <taxon>Pezizomycotina</taxon>
        <taxon>Dothideomycetes</taxon>
        <taxon>Dothideomycetidae</taxon>
        <taxon>Mycosphaerellales</taxon>
        <taxon>Extremaceae</taxon>
        <taxon>Vermiconidia</taxon>
    </lineage>
</organism>
<protein>
    <submittedName>
        <fullName evidence="1">Uncharacterized protein</fullName>
    </submittedName>
</protein>
<reference evidence="1 2" key="1">
    <citation type="submission" date="2023-06" db="EMBL/GenBank/DDBJ databases">
        <title>Black Yeasts Isolated from many extreme environments.</title>
        <authorList>
            <person name="Coleine C."/>
            <person name="Stajich J.E."/>
            <person name="Selbmann L."/>
        </authorList>
    </citation>
    <scope>NUCLEOTIDE SEQUENCE [LARGE SCALE GENOMIC DNA]</scope>
    <source>
        <strain evidence="1 2">CCFEE 5887</strain>
    </source>
</reference>
<dbReference type="AlphaFoldDB" id="A0AAV9PZ60"/>
<name>A0AAV9PZ60_9PEZI</name>
<comment type="caution">
    <text evidence="1">The sequence shown here is derived from an EMBL/GenBank/DDBJ whole genome shotgun (WGS) entry which is preliminary data.</text>
</comment>
<evidence type="ECO:0000313" key="2">
    <source>
        <dbReference type="Proteomes" id="UP001345827"/>
    </source>
</evidence>
<accession>A0AAV9PZ60</accession>
<dbReference type="Proteomes" id="UP001345827">
    <property type="component" value="Unassembled WGS sequence"/>
</dbReference>
<gene>
    <name evidence="1" type="ORF">LTR25_009534</name>
</gene>
<evidence type="ECO:0000313" key="1">
    <source>
        <dbReference type="EMBL" id="KAK5529755.1"/>
    </source>
</evidence>
<sequence length="537" mass="59286">MASSTTKGTRPGQPSEEGVIEFMKQGAHEKKLGNRQHLAVGMTWLTEEPALVKPQDLLQQIEKYSYKQKRPIKSIVLMVTPSLAHFLDPDTLLKPVLAKLFQSVTATTGEKPRIDFSTAAAVVDALPVAWNKESRPKHQNGQGLALLMTSDVFASARKASTNEGNDGPAIIEFVSWDGNSYLTDSSRSTSRHISLPVANTLFLNGQRDTMLHHVWDIHPGDSGPKIQLRDTSRARLLRVPLPFHPDSFLRGHIPLRGLTPERPVSRCMGNVLAEIEIDGKSVPASQELEETVTKHVASEQSGGPVLVYALIRPPGMRPATVEAKDVAKRKSDYRFLLEIWRGARLHKVTGGGGGWGKKKGLLSLDTAVDSKAGEAQTMLLPDLDDDDGSTPFEMKSQAMIPEGSTIEFLIHVKRPPPMVHVSNPENRPSWDKSMARKWVFGSASPTEHPERPAGKESNHHDFPEVKFFPDFFGMLSYGNVYLGSDETATPAERYIPDSPPLRAFRSRLDVPDSSLIFTTSAAPPERKLIPFRKVKIS</sequence>